<feature type="domain" description="DUF5931" evidence="6">
    <location>
        <begin position="13"/>
        <end position="171"/>
    </location>
</feature>
<keyword evidence="4" id="KW-0472">Membrane</keyword>
<evidence type="ECO:0000256" key="3">
    <source>
        <dbReference type="ARBA" id="ARBA00023012"/>
    </source>
</evidence>
<organism evidence="7 8">
    <name type="scientific">Geodermatophilus pulveris</name>
    <dbReference type="NCBI Taxonomy" id="1564159"/>
    <lineage>
        <taxon>Bacteria</taxon>
        <taxon>Bacillati</taxon>
        <taxon>Actinomycetota</taxon>
        <taxon>Actinomycetes</taxon>
        <taxon>Geodermatophilales</taxon>
        <taxon>Geodermatophilaceae</taxon>
        <taxon>Geodermatophilus</taxon>
    </lineage>
</organism>
<dbReference type="InterPro" id="IPR003594">
    <property type="entry name" value="HATPase_dom"/>
</dbReference>
<evidence type="ECO:0000313" key="7">
    <source>
        <dbReference type="EMBL" id="SNS10693.1"/>
    </source>
</evidence>
<dbReference type="Pfam" id="PF19354">
    <property type="entry name" value="DUF5931"/>
    <property type="match status" value="1"/>
</dbReference>
<feature type="transmembrane region" description="Helical" evidence="4">
    <location>
        <begin position="12"/>
        <end position="31"/>
    </location>
</feature>
<accession>A0A239BU46</accession>
<dbReference type="GO" id="GO:0000160">
    <property type="term" value="P:phosphorelay signal transduction system"/>
    <property type="evidence" value="ECO:0007669"/>
    <property type="project" value="UniProtKB-KW"/>
</dbReference>
<feature type="transmembrane region" description="Helical" evidence="4">
    <location>
        <begin position="102"/>
        <end position="121"/>
    </location>
</feature>
<dbReference type="PANTHER" id="PTHR24421">
    <property type="entry name" value="NITRATE/NITRITE SENSOR PROTEIN NARX-RELATED"/>
    <property type="match status" value="1"/>
</dbReference>
<dbReference type="SUPFAM" id="SSF55874">
    <property type="entry name" value="ATPase domain of HSP90 chaperone/DNA topoisomerase II/histidine kinase"/>
    <property type="match status" value="1"/>
</dbReference>
<dbReference type="AlphaFoldDB" id="A0A239BU46"/>
<evidence type="ECO:0000259" key="5">
    <source>
        <dbReference type="Pfam" id="PF02518"/>
    </source>
</evidence>
<keyword evidence="4" id="KW-1133">Transmembrane helix</keyword>
<dbReference type="NCBIfam" id="NF047322">
    <property type="entry name" value="HK_morpho_MacS"/>
    <property type="match status" value="1"/>
</dbReference>
<gene>
    <name evidence="7" type="ORF">SAMN06893096_10239</name>
</gene>
<dbReference type="GO" id="GO:0016301">
    <property type="term" value="F:kinase activity"/>
    <property type="evidence" value="ECO:0007669"/>
    <property type="project" value="UniProtKB-KW"/>
</dbReference>
<feature type="transmembrane region" description="Helical" evidence="4">
    <location>
        <begin position="43"/>
        <end position="60"/>
    </location>
</feature>
<protein>
    <submittedName>
        <fullName evidence="7">Signal transduction histidine kinase</fullName>
    </submittedName>
</protein>
<sequence length="390" mass="39350">MSASPRPEDTGILWPALGVARVVLLGYAVVVNALHVQEYRHPLAAGAVLGTLATWTLVAPRLYRVAARRPRLVVAESALAVAALLMTPWVQGAAAADRGAPTLASFWIAAPVLACAVQWAWRGGLASALVVGGVDLAVHAAPSGSGAGYVFLLVLTGLVAGYAAALVRTGTRERTEAAAAQAATEERERLARAVHDGVLQTLAYVQRRGAEIGGPAAELADLARDQEEALRGLVQGHVDGSAARAAPGAPPAAGTRDVAVLLHRHTGRAVSVATPASPVPLPGPDAEELVAAVAAALGNTARHAGGASAYVLLEDTGDAVVVSVGDDGPGIPAGRLDEAAAAGRMGVTGSIVGRLAALGGTAELITSASTGTEWELRVPRRTVTGRGTAP</sequence>
<dbReference type="Gene3D" id="1.20.5.1930">
    <property type="match status" value="1"/>
</dbReference>
<reference evidence="8" key="1">
    <citation type="submission" date="2017-06" db="EMBL/GenBank/DDBJ databases">
        <authorList>
            <person name="Varghese N."/>
            <person name="Submissions S."/>
        </authorList>
    </citation>
    <scope>NUCLEOTIDE SEQUENCE [LARGE SCALE GENOMIC DNA]</scope>
    <source>
        <strain evidence="8">DSM 46839</strain>
    </source>
</reference>
<dbReference type="Proteomes" id="UP000198373">
    <property type="component" value="Unassembled WGS sequence"/>
</dbReference>
<evidence type="ECO:0000256" key="1">
    <source>
        <dbReference type="ARBA" id="ARBA00022679"/>
    </source>
</evidence>
<keyword evidence="4" id="KW-0812">Transmembrane</keyword>
<dbReference type="PANTHER" id="PTHR24421:SF61">
    <property type="entry name" value="OXYGEN SENSOR HISTIDINE KINASE NREB"/>
    <property type="match status" value="1"/>
</dbReference>
<evidence type="ECO:0000256" key="4">
    <source>
        <dbReference type="SAM" id="Phobius"/>
    </source>
</evidence>
<keyword evidence="1" id="KW-0808">Transferase</keyword>
<evidence type="ECO:0000259" key="6">
    <source>
        <dbReference type="Pfam" id="PF19354"/>
    </source>
</evidence>
<dbReference type="EMBL" id="FZOO01000002">
    <property type="protein sequence ID" value="SNS10693.1"/>
    <property type="molecule type" value="Genomic_DNA"/>
</dbReference>
<dbReference type="InterPro" id="IPR036890">
    <property type="entry name" value="HATPase_C_sf"/>
</dbReference>
<keyword evidence="2 7" id="KW-0418">Kinase</keyword>
<proteinExistence type="predicted"/>
<keyword evidence="8" id="KW-1185">Reference proteome</keyword>
<name>A0A239BU46_9ACTN</name>
<keyword evidence="3" id="KW-0902">Two-component regulatory system</keyword>
<dbReference type="InterPro" id="IPR050482">
    <property type="entry name" value="Sensor_HK_TwoCompSys"/>
</dbReference>
<feature type="transmembrane region" description="Helical" evidence="4">
    <location>
        <begin position="146"/>
        <end position="167"/>
    </location>
</feature>
<dbReference type="InterPro" id="IPR045975">
    <property type="entry name" value="DUF5931"/>
</dbReference>
<dbReference type="RefSeq" id="WP_179224158.1">
    <property type="nucleotide sequence ID" value="NZ_FZOO01000002.1"/>
</dbReference>
<evidence type="ECO:0000313" key="8">
    <source>
        <dbReference type="Proteomes" id="UP000198373"/>
    </source>
</evidence>
<dbReference type="Pfam" id="PF02518">
    <property type="entry name" value="HATPase_c"/>
    <property type="match status" value="1"/>
</dbReference>
<feature type="domain" description="Histidine kinase/HSP90-like ATPase" evidence="5">
    <location>
        <begin position="285"/>
        <end position="381"/>
    </location>
</feature>
<dbReference type="Gene3D" id="3.30.565.10">
    <property type="entry name" value="Histidine kinase-like ATPase, C-terminal domain"/>
    <property type="match status" value="1"/>
</dbReference>
<evidence type="ECO:0000256" key="2">
    <source>
        <dbReference type="ARBA" id="ARBA00022777"/>
    </source>
</evidence>